<feature type="compositionally biased region" description="Polar residues" evidence="1">
    <location>
        <begin position="61"/>
        <end position="81"/>
    </location>
</feature>
<keyword evidence="3" id="KW-1185">Reference proteome</keyword>
<evidence type="ECO:0000256" key="1">
    <source>
        <dbReference type="SAM" id="MobiDB-lite"/>
    </source>
</evidence>
<feature type="region of interest" description="Disordered" evidence="1">
    <location>
        <begin position="34"/>
        <end position="53"/>
    </location>
</feature>
<name>A0A4S8MM13_DENBC</name>
<evidence type="ECO:0000313" key="2">
    <source>
        <dbReference type="EMBL" id="THV03933.1"/>
    </source>
</evidence>
<organism evidence="2 3">
    <name type="scientific">Dendrothele bispora (strain CBS 962.96)</name>
    <dbReference type="NCBI Taxonomy" id="1314807"/>
    <lineage>
        <taxon>Eukaryota</taxon>
        <taxon>Fungi</taxon>
        <taxon>Dikarya</taxon>
        <taxon>Basidiomycota</taxon>
        <taxon>Agaricomycotina</taxon>
        <taxon>Agaricomycetes</taxon>
        <taxon>Agaricomycetidae</taxon>
        <taxon>Agaricales</taxon>
        <taxon>Agaricales incertae sedis</taxon>
        <taxon>Dendrothele</taxon>
    </lineage>
</organism>
<protein>
    <submittedName>
        <fullName evidence="2">Uncharacterized protein</fullName>
    </submittedName>
</protein>
<dbReference type="EMBL" id="ML179061">
    <property type="protein sequence ID" value="THV03933.1"/>
    <property type="molecule type" value="Genomic_DNA"/>
</dbReference>
<gene>
    <name evidence="2" type="ORF">K435DRAFT_229203</name>
</gene>
<sequence length="104" mass="11411">MFAIGGRAGRSQADSAVTTMGGGPLAVNVELQQVTQSDDMSMGTKTVKGGAQDHESMFGLNQKQTTGSVDYNSGFLSSRTEAQTRSRFEIEQEWEEERKFEQQL</sequence>
<accession>A0A4S8MM13</accession>
<proteinExistence type="predicted"/>
<dbReference type="Proteomes" id="UP000297245">
    <property type="component" value="Unassembled WGS sequence"/>
</dbReference>
<evidence type="ECO:0000313" key="3">
    <source>
        <dbReference type="Proteomes" id="UP000297245"/>
    </source>
</evidence>
<reference evidence="2 3" key="1">
    <citation type="journal article" date="2019" name="Nat. Ecol. Evol.">
        <title>Megaphylogeny resolves global patterns of mushroom evolution.</title>
        <authorList>
            <person name="Varga T."/>
            <person name="Krizsan K."/>
            <person name="Foldi C."/>
            <person name="Dima B."/>
            <person name="Sanchez-Garcia M."/>
            <person name="Sanchez-Ramirez S."/>
            <person name="Szollosi G.J."/>
            <person name="Szarkandi J.G."/>
            <person name="Papp V."/>
            <person name="Albert L."/>
            <person name="Andreopoulos W."/>
            <person name="Angelini C."/>
            <person name="Antonin V."/>
            <person name="Barry K.W."/>
            <person name="Bougher N.L."/>
            <person name="Buchanan P."/>
            <person name="Buyck B."/>
            <person name="Bense V."/>
            <person name="Catcheside P."/>
            <person name="Chovatia M."/>
            <person name="Cooper J."/>
            <person name="Damon W."/>
            <person name="Desjardin D."/>
            <person name="Finy P."/>
            <person name="Geml J."/>
            <person name="Haridas S."/>
            <person name="Hughes K."/>
            <person name="Justo A."/>
            <person name="Karasinski D."/>
            <person name="Kautmanova I."/>
            <person name="Kiss B."/>
            <person name="Kocsube S."/>
            <person name="Kotiranta H."/>
            <person name="LaButti K.M."/>
            <person name="Lechner B.E."/>
            <person name="Liimatainen K."/>
            <person name="Lipzen A."/>
            <person name="Lukacs Z."/>
            <person name="Mihaltcheva S."/>
            <person name="Morgado L.N."/>
            <person name="Niskanen T."/>
            <person name="Noordeloos M.E."/>
            <person name="Ohm R.A."/>
            <person name="Ortiz-Santana B."/>
            <person name="Ovrebo C."/>
            <person name="Racz N."/>
            <person name="Riley R."/>
            <person name="Savchenko A."/>
            <person name="Shiryaev A."/>
            <person name="Soop K."/>
            <person name="Spirin V."/>
            <person name="Szebenyi C."/>
            <person name="Tomsovsky M."/>
            <person name="Tulloss R.E."/>
            <person name="Uehling J."/>
            <person name="Grigoriev I.V."/>
            <person name="Vagvolgyi C."/>
            <person name="Papp T."/>
            <person name="Martin F.M."/>
            <person name="Miettinen O."/>
            <person name="Hibbett D.S."/>
            <person name="Nagy L.G."/>
        </authorList>
    </citation>
    <scope>NUCLEOTIDE SEQUENCE [LARGE SCALE GENOMIC DNA]</scope>
    <source>
        <strain evidence="2 3">CBS 962.96</strain>
    </source>
</reference>
<feature type="region of interest" description="Disordered" evidence="1">
    <location>
        <begin position="61"/>
        <end position="88"/>
    </location>
</feature>
<dbReference type="AlphaFoldDB" id="A0A4S8MM13"/>